<evidence type="ECO:0000256" key="1">
    <source>
        <dbReference type="SAM" id="Phobius"/>
    </source>
</evidence>
<accession>A0A1L4CY92</accession>
<organism evidence="2 3">
    <name type="scientific">Silvanigrella aquatica</name>
    <dbReference type="NCBI Taxonomy" id="1915309"/>
    <lineage>
        <taxon>Bacteria</taxon>
        <taxon>Pseudomonadati</taxon>
        <taxon>Bdellovibrionota</taxon>
        <taxon>Oligoflexia</taxon>
        <taxon>Silvanigrellales</taxon>
        <taxon>Silvanigrellaceae</taxon>
        <taxon>Silvanigrella</taxon>
    </lineage>
</organism>
<evidence type="ECO:0000313" key="3">
    <source>
        <dbReference type="Proteomes" id="UP000184731"/>
    </source>
</evidence>
<dbReference type="AlphaFoldDB" id="A0A1L4CY92"/>
<name>A0A1L4CY92_9BACT</name>
<sequence>MKKKIQKLKNLFNDINILIVSIPIAFIISLFYCLFMHSQEIKIYRNSQNKMKQIPVIFPNRQPDGQQKGIDIAMALFSIESSENVAYPVYRENLPFRGLTSGNPFLNEKEVFIGEMAYSSWGILGSTLAHEIEIHGNQSFLKIEFLNYTYNLFYYTQNLIKSIFPVIQFEDYKDLGFGAYQAEKEAYIFEINCEKRFNLNTKEIIAIKNILDNELI</sequence>
<feature type="transmembrane region" description="Helical" evidence="1">
    <location>
        <begin position="15"/>
        <end position="35"/>
    </location>
</feature>
<evidence type="ECO:0000313" key="2">
    <source>
        <dbReference type="EMBL" id="APJ02907.1"/>
    </source>
</evidence>
<protein>
    <submittedName>
        <fullName evidence="2">Uncharacterized protein</fullName>
    </submittedName>
</protein>
<keyword evidence="1" id="KW-0472">Membrane</keyword>
<keyword evidence="1" id="KW-0812">Transmembrane</keyword>
<keyword evidence="3" id="KW-1185">Reference proteome</keyword>
<gene>
    <name evidence="2" type="ORF">AXG55_02815</name>
</gene>
<proteinExistence type="predicted"/>
<dbReference type="OrthoDB" id="5294884at2"/>
<dbReference type="Proteomes" id="UP000184731">
    <property type="component" value="Chromosome"/>
</dbReference>
<dbReference type="KEGG" id="saqi:AXG55_02815"/>
<dbReference type="RefSeq" id="WP_148696617.1">
    <property type="nucleotide sequence ID" value="NZ_CP017834.1"/>
</dbReference>
<dbReference type="EMBL" id="CP017834">
    <property type="protein sequence ID" value="APJ02907.1"/>
    <property type="molecule type" value="Genomic_DNA"/>
</dbReference>
<reference evidence="2 3" key="1">
    <citation type="submission" date="2016-10" db="EMBL/GenBank/DDBJ databases">
        <title>Silvanigrella aquatica sp. nov., isolated from a freshwater lake located in the Black Forest, Germany, description of Silvanigrellaceae fam. nov., Silvanigrellales ord. nov., reclassification of the order Bdellovibrionales in the class Oligoflexia, reclassification of the families Bacteriovoracaceae and Halobacteriovoraceae in the new order Bacteriovoracales ord. nov., and reclassification of the family Pseudobacteriovoracaceae in the order Oligoflexiales.</title>
        <authorList>
            <person name="Hahn M.W."/>
            <person name="Schmidt J."/>
            <person name="Koll U."/>
            <person name="Rohde M."/>
            <person name="Verbag S."/>
            <person name="Pitt A."/>
            <person name="Nakai R."/>
            <person name="Naganuma T."/>
            <person name="Lang E."/>
        </authorList>
    </citation>
    <scope>NUCLEOTIDE SEQUENCE [LARGE SCALE GENOMIC DNA]</scope>
    <source>
        <strain evidence="2 3">MWH-Nonnen-W8red</strain>
    </source>
</reference>
<keyword evidence="1" id="KW-1133">Transmembrane helix</keyword>